<dbReference type="GO" id="GO:0004852">
    <property type="term" value="F:uroporphyrinogen-III synthase activity"/>
    <property type="evidence" value="ECO:0007669"/>
    <property type="project" value="InterPro"/>
</dbReference>
<proteinExistence type="predicted"/>
<accession>A0A5J4KC97</accession>
<protein>
    <recommendedName>
        <fullName evidence="1">Tetrapyrrole biosynthesis uroporphyrinogen III synthase domain-containing protein</fullName>
    </recommendedName>
</protein>
<dbReference type="PANTHER" id="PTHR40082:SF1">
    <property type="entry name" value="BLR5956 PROTEIN"/>
    <property type="match status" value="1"/>
</dbReference>
<name>A0A5J4KC97_9CHLR</name>
<dbReference type="SUPFAM" id="SSF69618">
    <property type="entry name" value="HemD-like"/>
    <property type="match status" value="1"/>
</dbReference>
<comment type="caution">
    <text evidence="2">The sequence shown here is derived from an EMBL/GenBank/DDBJ whole genome shotgun (WGS) entry which is preliminary data.</text>
</comment>
<gene>
    <name evidence="2" type="ORF">KDW_05960</name>
</gene>
<dbReference type="RefSeq" id="WP_151754566.1">
    <property type="nucleotide sequence ID" value="NZ_BKZW01000001.1"/>
</dbReference>
<feature type="domain" description="Tetrapyrrole biosynthesis uroporphyrinogen III synthase" evidence="1">
    <location>
        <begin position="17"/>
        <end position="260"/>
    </location>
</feature>
<dbReference type="Pfam" id="PF02602">
    <property type="entry name" value="HEM4"/>
    <property type="match status" value="1"/>
</dbReference>
<dbReference type="Gene3D" id="3.40.50.10090">
    <property type="match status" value="2"/>
</dbReference>
<dbReference type="CDD" id="cd06578">
    <property type="entry name" value="HemD"/>
    <property type="match status" value="1"/>
</dbReference>
<sequence>MNFSKARIAVLEARMSSEMADLIRRNGGQAWSVPAVREAVLNSSGLVANFIDHLVAGNISTLIFFTGVGVKALLQEADQLGRRDELVEMLRKVTVICRGPKPSAVLRKEGIPIAASAQEPYTSTELLACLVPMNVTEQLVGVVHYGERNALVAQALHERGARLEELCLYEWQLPDDTDALRTLVQELIAGRVDAIVFTSQIQVRHLFVIAAETGQSQEITGALNTKTIVASIGPTCTGVLNAYGVTPHVIADHPKMGYLIKALAEHMNG</sequence>
<dbReference type="Proteomes" id="UP000326912">
    <property type="component" value="Unassembled WGS sequence"/>
</dbReference>
<dbReference type="GO" id="GO:0006780">
    <property type="term" value="P:uroporphyrinogen III biosynthetic process"/>
    <property type="evidence" value="ECO:0007669"/>
    <property type="project" value="InterPro"/>
</dbReference>
<organism evidence="2 3">
    <name type="scientific">Dictyobacter vulcani</name>
    <dbReference type="NCBI Taxonomy" id="2607529"/>
    <lineage>
        <taxon>Bacteria</taxon>
        <taxon>Bacillati</taxon>
        <taxon>Chloroflexota</taxon>
        <taxon>Ktedonobacteria</taxon>
        <taxon>Ktedonobacterales</taxon>
        <taxon>Dictyobacteraceae</taxon>
        <taxon>Dictyobacter</taxon>
    </lineage>
</organism>
<dbReference type="InterPro" id="IPR039793">
    <property type="entry name" value="UROS/Hem4"/>
</dbReference>
<evidence type="ECO:0000259" key="1">
    <source>
        <dbReference type="Pfam" id="PF02602"/>
    </source>
</evidence>
<dbReference type="AlphaFoldDB" id="A0A5J4KC97"/>
<keyword evidence="3" id="KW-1185">Reference proteome</keyword>
<dbReference type="InterPro" id="IPR036108">
    <property type="entry name" value="4pyrrol_syn_uPrphyn_synt_sf"/>
</dbReference>
<evidence type="ECO:0000313" key="3">
    <source>
        <dbReference type="Proteomes" id="UP000326912"/>
    </source>
</evidence>
<dbReference type="InterPro" id="IPR003754">
    <property type="entry name" value="4pyrrol_synth_uPrphyn_synth"/>
</dbReference>
<evidence type="ECO:0000313" key="2">
    <source>
        <dbReference type="EMBL" id="GER86434.1"/>
    </source>
</evidence>
<dbReference type="PANTHER" id="PTHR40082">
    <property type="entry name" value="BLR5956 PROTEIN"/>
    <property type="match status" value="1"/>
</dbReference>
<reference evidence="2 3" key="1">
    <citation type="submission" date="2019-10" db="EMBL/GenBank/DDBJ databases">
        <title>Dictyobacter vulcani sp. nov., within the class Ktedonobacteria, isolated from soil of volcanic Mt. Zao.</title>
        <authorList>
            <person name="Zheng Y."/>
            <person name="Wang C.M."/>
            <person name="Sakai Y."/>
            <person name="Abe K."/>
            <person name="Yokota A."/>
            <person name="Yabe S."/>
        </authorList>
    </citation>
    <scope>NUCLEOTIDE SEQUENCE [LARGE SCALE GENOMIC DNA]</scope>
    <source>
        <strain evidence="2 3">W12</strain>
    </source>
</reference>
<dbReference type="EMBL" id="BKZW01000001">
    <property type="protein sequence ID" value="GER86434.1"/>
    <property type="molecule type" value="Genomic_DNA"/>
</dbReference>